<gene>
    <name evidence="5" type="ORF">Rhal01_02674</name>
</gene>
<reference evidence="5 6" key="1">
    <citation type="submission" date="2024-02" db="EMBL/GenBank/DDBJ databases">
        <title>Rubritalea halochordaticola NBRC 107102.</title>
        <authorList>
            <person name="Ichikawa N."/>
            <person name="Katano-Makiyama Y."/>
            <person name="Hidaka K."/>
        </authorList>
    </citation>
    <scope>NUCLEOTIDE SEQUENCE [LARGE SCALE GENOMIC DNA]</scope>
    <source>
        <strain evidence="5 6">NBRC 107102</strain>
    </source>
</reference>
<sequence>MFKLLTTFLCLSLTASALEKPNIILVMTDDQGWGDVSYHGHPHLKTPNIDALAAEGMKLERFYAQSAVCSPTRGSALTGRHPDRYGIYYANVGHMLDKELTLAELLKEQGYATGHFGKWHLGTMTNEIKDANRGGVKKDEFSPPWKHGFERCFSTESKVPTWDPMLVRKQQKDKRFWNAIREGEETKFYNTRYWTEDGKPVDPASLRGCDSKHIMDHALQFVDDHGGKKPFFMVIWFHAPHWPVVAGPEYAAMYEGHSDYEKNYWGCITAVDDQMGRLKKALANKGLANTMLFYASDNGPEGNASPKAKNHGIGTAKDFSGRKRSLKEGGIRVPGFLYWPAKIKPGQVSQMATCTSDYFPTVVDVLDLNPSPQQPIDGVSLLPLIEGKTEQRTSPLGFAIQKQIAWMDGQWKAYSLDGGKSWSLYDLIKDPSESTDLSKQHPEKLLSMKEQAMRWKSGLRNP</sequence>
<keyword evidence="3" id="KW-0732">Signal</keyword>
<comment type="caution">
    <text evidence="5">The sequence shown here is derived from an EMBL/GenBank/DDBJ whole genome shotgun (WGS) entry which is preliminary data.</text>
</comment>
<dbReference type="InterPro" id="IPR000917">
    <property type="entry name" value="Sulfatase_N"/>
</dbReference>
<evidence type="ECO:0000259" key="4">
    <source>
        <dbReference type="Pfam" id="PF00884"/>
    </source>
</evidence>
<feature type="chain" id="PRO_5046417037" evidence="3">
    <location>
        <begin position="18"/>
        <end position="462"/>
    </location>
</feature>
<organism evidence="5 6">
    <name type="scientific">Rubritalea halochordaticola</name>
    <dbReference type="NCBI Taxonomy" id="714537"/>
    <lineage>
        <taxon>Bacteria</taxon>
        <taxon>Pseudomonadati</taxon>
        <taxon>Verrucomicrobiota</taxon>
        <taxon>Verrucomicrobiia</taxon>
        <taxon>Verrucomicrobiales</taxon>
        <taxon>Rubritaleaceae</taxon>
        <taxon>Rubritalea</taxon>
    </lineage>
</organism>
<dbReference type="InterPro" id="IPR050738">
    <property type="entry name" value="Sulfatase"/>
</dbReference>
<keyword evidence="2" id="KW-0378">Hydrolase</keyword>
<dbReference type="Pfam" id="PF00884">
    <property type="entry name" value="Sulfatase"/>
    <property type="match status" value="1"/>
</dbReference>
<dbReference type="Gene3D" id="3.40.720.10">
    <property type="entry name" value="Alkaline Phosphatase, subunit A"/>
    <property type="match status" value="1"/>
</dbReference>
<protein>
    <submittedName>
        <fullName evidence="5">N-acetylgalactosamine-6-O-sulfatase</fullName>
    </submittedName>
</protein>
<accession>A0ABP9V3B5</accession>
<evidence type="ECO:0000256" key="1">
    <source>
        <dbReference type="ARBA" id="ARBA00008779"/>
    </source>
</evidence>
<proteinExistence type="inferred from homology"/>
<feature type="domain" description="Sulfatase N-terminal" evidence="4">
    <location>
        <begin position="21"/>
        <end position="367"/>
    </location>
</feature>
<dbReference type="PANTHER" id="PTHR42693:SF53">
    <property type="entry name" value="ENDO-4-O-SULFATASE"/>
    <property type="match status" value="1"/>
</dbReference>
<dbReference type="PANTHER" id="PTHR42693">
    <property type="entry name" value="ARYLSULFATASE FAMILY MEMBER"/>
    <property type="match status" value="1"/>
</dbReference>
<evidence type="ECO:0000256" key="2">
    <source>
        <dbReference type="ARBA" id="ARBA00022801"/>
    </source>
</evidence>
<dbReference type="InterPro" id="IPR017850">
    <property type="entry name" value="Alkaline_phosphatase_core_sf"/>
</dbReference>
<evidence type="ECO:0000256" key="3">
    <source>
        <dbReference type="SAM" id="SignalP"/>
    </source>
</evidence>
<comment type="similarity">
    <text evidence="1">Belongs to the sulfatase family.</text>
</comment>
<keyword evidence="6" id="KW-1185">Reference proteome</keyword>
<evidence type="ECO:0000313" key="6">
    <source>
        <dbReference type="Proteomes" id="UP001424741"/>
    </source>
</evidence>
<feature type="signal peptide" evidence="3">
    <location>
        <begin position="1"/>
        <end position="17"/>
    </location>
</feature>
<dbReference type="EMBL" id="BAABRL010000008">
    <property type="protein sequence ID" value="GAA5496490.1"/>
    <property type="molecule type" value="Genomic_DNA"/>
</dbReference>
<dbReference type="Proteomes" id="UP001424741">
    <property type="component" value="Unassembled WGS sequence"/>
</dbReference>
<name>A0ABP9V3B5_9BACT</name>
<dbReference type="Gene3D" id="3.30.1120.10">
    <property type="match status" value="1"/>
</dbReference>
<evidence type="ECO:0000313" key="5">
    <source>
        <dbReference type="EMBL" id="GAA5496490.1"/>
    </source>
</evidence>
<dbReference type="SUPFAM" id="SSF53649">
    <property type="entry name" value="Alkaline phosphatase-like"/>
    <property type="match status" value="1"/>
</dbReference>
<dbReference type="RefSeq" id="WP_346189158.1">
    <property type="nucleotide sequence ID" value="NZ_BAABRL010000008.1"/>
</dbReference>